<organism evidence="1 2">
    <name type="scientific">Sphingobium olei</name>
    <dbReference type="NCBI Taxonomy" id="420955"/>
    <lineage>
        <taxon>Bacteria</taxon>
        <taxon>Pseudomonadati</taxon>
        <taxon>Pseudomonadota</taxon>
        <taxon>Alphaproteobacteria</taxon>
        <taxon>Sphingomonadales</taxon>
        <taxon>Sphingomonadaceae</taxon>
        <taxon>Sphingobium</taxon>
    </lineage>
</organism>
<dbReference type="InterPro" id="IPR002837">
    <property type="entry name" value="DUF123"/>
</dbReference>
<evidence type="ECO:0000313" key="2">
    <source>
        <dbReference type="Proteomes" id="UP001597203"/>
    </source>
</evidence>
<dbReference type="PANTHER" id="PTHR37460">
    <property type="entry name" value="ENDONUCLEASE III"/>
    <property type="match status" value="1"/>
</dbReference>
<dbReference type="RefSeq" id="WP_380910064.1">
    <property type="nucleotide sequence ID" value="NZ_JBHTLS010000108.1"/>
</dbReference>
<name>A0ABW3NY32_9SPHN</name>
<proteinExistence type="predicted"/>
<protein>
    <submittedName>
        <fullName evidence="1">DUF123 domain-containing protein</fullName>
    </submittedName>
</protein>
<comment type="caution">
    <text evidence="1">The sequence shown here is derived from an EMBL/GenBank/DDBJ whole genome shotgun (WGS) entry which is preliminary data.</text>
</comment>
<keyword evidence="2" id="KW-1185">Reference proteome</keyword>
<reference evidence="2" key="1">
    <citation type="journal article" date="2019" name="Int. J. Syst. Evol. Microbiol.">
        <title>The Global Catalogue of Microorganisms (GCM) 10K type strain sequencing project: providing services to taxonomists for standard genome sequencing and annotation.</title>
        <authorList>
            <consortium name="The Broad Institute Genomics Platform"/>
            <consortium name="The Broad Institute Genome Sequencing Center for Infectious Disease"/>
            <person name="Wu L."/>
            <person name="Ma J."/>
        </authorList>
    </citation>
    <scope>NUCLEOTIDE SEQUENCE [LARGE SCALE GENOMIC DNA]</scope>
    <source>
        <strain evidence="2">CCUG 54329</strain>
    </source>
</reference>
<dbReference type="Proteomes" id="UP001597203">
    <property type="component" value="Unassembled WGS sequence"/>
</dbReference>
<dbReference type="EMBL" id="JBHTLS010000108">
    <property type="protein sequence ID" value="MFD1104639.1"/>
    <property type="molecule type" value="Genomic_DNA"/>
</dbReference>
<evidence type="ECO:0000313" key="1">
    <source>
        <dbReference type="EMBL" id="MFD1104639.1"/>
    </source>
</evidence>
<dbReference type="PANTHER" id="PTHR37460:SF1">
    <property type="entry name" value="ENDONUCLEASE III"/>
    <property type="match status" value="1"/>
</dbReference>
<accession>A0ABW3NY32</accession>
<sequence>RFHRHLGLELRAVALPRRLHSRPFLQVGMSLTPCPNFRDHLNRGRDILEALLAMLGGDPIEHDRIESASVARGAYVLLICLDQAVPFRRGTMPHIFMPGWYVYAGSAYGPGGLRARIRRHLRRGKLLHWHIDHLTSTAAAIQAVAVEGGANARSWARSSARASLLLRSKASARRTAPVARPICCNHSLLIDV</sequence>
<gene>
    <name evidence="1" type="ORF">ACFQ24_07100</name>
</gene>
<dbReference type="Pfam" id="PF01986">
    <property type="entry name" value="DUF123"/>
    <property type="match status" value="1"/>
</dbReference>
<feature type="non-terminal residue" evidence="1">
    <location>
        <position position="1"/>
    </location>
</feature>